<keyword evidence="2" id="KW-0677">Repeat</keyword>
<dbReference type="SMART" id="SM00320">
    <property type="entry name" value="WD40"/>
    <property type="match status" value="8"/>
</dbReference>
<dbReference type="InterPro" id="IPR051179">
    <property type="entry name" value="WD_repeat_multifunction"/>
</dbReference>
<sequence length="479" mass="48916">MSATNPYDEDISDEEPAMLGEDEALEEIAGEDDTAMDSGDDGGDDAGEDADGDQAMEEYTLHNDSVGHFDNFRDSIFCIAAHPIVPSLIATGGSDGDDAGGIGYLFDSTPADSPVLPESYQTQPAERIERKGIDAISTLDGHTDSINALTFTLPSGAALLSGGLDGALRVWVPSTPSNPLSPWTLLTSATEVDEINWLSASPSPDHPNTFALGAADGSVWVYTVDTSAPAADSLTIIQTYFAHTTPCTAGAWSSDGSVLATVSEEGSLYVWAPFSDTSSQAIVSLTAADARFAVEGGLFSVAIAPTGSYVAVGGAGGAIKIVGLPKPGAAPAKGKKAGGPGGATQAGVILADLRAQSDSVESLTFAAPPSTVMAAGSVDGSIVLFDAARRFAVKRHIREAHAEDSVVQVAFMSRDPKILVSSGMDGVVRRWDTGGAGVGQSGLVGEWRGQGGGVLAFVGSGGRVVTAGDDGVSLVFEEK</sequence>
<gene>
    <name evidence="5" type="ORF">VE01_02810</name>
</gene>
<feature type="region of interest" description="Disordered" evidence="4">
    <location>
        <begin position="1"/>
        <end position="51"/>
    </location>
</feature>
<dbReference type="GeneID" id="28836196"/>
<dbReference type="PANTHER" id="PTHR19857">
    <property type="entry name" value="MITOCHONDRIAL DIVISION PROTEIN 1-RELATED"/>
    <property type="match status" value="1"/>
</dbReference>
<dbReference type="InterPro" id="IPR001680">
    <property type="entry name" value="WD40_rpt"/>
</dbReference>
<evidence type="ECO:0000256" key="3">
    <source>
        <dbReference type="PROSITE-ProRule" id="PRU00221"/>
    </source>
</evidence>
<dbReference type="RefSeq" id="XP_018133120.1">
    <property type="nucleotide sequence ID" value="XM_018272314.2"/>
</dbReference>
<protein>
    <submittedName>
        <fullName evidence="5">Uncharacterized protein</fullName>
    </submittedName>
</protein>
<dbReference type="InterPro" id="IPR036322">
    <property type="entry name" value="WD40_repeat_dom_sf"/>
</dbReference>
<dbReference type="SUPFAM" id="SSF50978">
    <property type="entry name" value="WD40 repeat-like"/>
    <property type="match status" value="1"/>
</dbReference>
<evidence type="ECO:0000256" key="4">
    <source>
        <dbReference type="SAM" id="MobiDB-lite"/>
    </source>
</evidence>
<evidence type="ECO:0000256" key="1">
    <source>
        <dbReference type="ARBA" id="ARBA00022574"/>
    </source>
</evidence>
<dbReference type="Gene3D" id="2.130.10.10">
    <property type="entry name" value="YVTN repeat-like/Quinoprotein amine dehydrogenase"/>
    <property type="match status" value="1"/>
</dbReference>
<keyword evidence="1 3" id="KW-0853">WD repeat</keyword>
<dbReference type="InterPro" id="IPR015943">
    <property type="entry name" value="WD40/YVTN_repeat-like_dom_sf"/>
</dbReference>
<dbReference type="PROSITE" id="PS50294">
    <property type="entry name" value="WD_REPEATS_REGION"/>
    <property type="match status" value="1"/>
</dbReference>
<dbReference type="AlphaFoldDB" id="A0A1B8GU80"/>
<dbReference type="Proteomes" id="UP000091956">
    <property type="component" value="Unassembled WGS sequence"/>
</dbReference>
<feature type="repeat" description="WD" evidence="3">
    <location>
        <begin position="139"/>
        <end position="171"/>
    </location>
</feature>
<feature type="compositionally biased region" description="Acidic residues" evidence="4">
    <location>
        <begin position="7"/>
        <end position="51"/>
    </location>
</feature>
<dbReference type="PANTHER" id="PTHR19857:SF8">
    <property type="entry name" value="ANGIO-ASSOCIATED MIGRATORY CELL PROTEIN"/>
    <property type="match status" value="1"/>
</dbReference>
<reference evidence="5 6" key="1">
    <citation type="submission" date="2016-03" db="EMBL/GenBank/DDBJ databases">
        <title>Comparative genomics of Pseudogymnoascus destructans, the fungus causing white-nose syndrome of bats.</title>
        <authorList>
            <person name="Palmer J.M."/>
            <person name="Drees K.P."/>
            <person name="Foster J.T."/>
            <person name="Lindner D.L."/>
        </authorList>
    </citation>
    <scope>NUCLEOTIDE SEQUENCE [LARGE SCALE GENOMIC DNA]</scope>
    <source>
        <strain evidence="5 6">UAMH 10579</strain>
    </source>
</reference>
<name>A0A1B8GU80_9PEZI</name>
<dbReference type="STRING" id="342668.A0A1B8GU80"/>
<evidence type="ECO:0000313" key="5">
    <source>
        <dbReference type="EMBL" id="OBT99387.1"/>
    </source>
</evidence>
<evidence type="ECO:0000256" key="2">
    <source>
        <dbReference type="ARBA" id="ARBA00022737"/>
    </source>
</evidence>
<evidence type="ECO:0000313" key="6">
    <source>
        <dbReference type="Proteomes" id="UP000091956"/>
    </source>
</evidence>
<dbReference type="Pfam" id="PF00400">
    <property type="entry name" value="WD40"/>
    <property type="match status" value="3"/>
</dbReference>
<feature type="repeat" description="WD" evidence="3">
    <location>
        <begin position="240"/>
        <end position="271"/>
    </location>
</feature>
<accession>A0A1B8GU80</accession>
<dbReference type="PROSITE" id="PS50082">
    <property type="entry name" value="WD_REPEATS_2"/>
    <property type="match status" value="2"/>
</dbReference>
<keyword evidence="6" id="KW-1185">Reference proteome</keyword>
<dbReference type="EMBL" id="KV460212">
    <property type="protein sequence ID" value="OBT99387.1"/>
    <property type="molecule type" value="Genomic_DNA"/>
</dbReference>
<organism evidence="5 6">
    <name type="scientific">Pseudogymnoascus verrucosus</name>
    <dbReference type="NCBI Taxonomy" id="342668"/>
    <lineage>
        <taxon>Eukaryota</taxon>
        <taxon>Fungi</taxon>
        <taxon>Dikarya</taxon>
        <taxon>Ascomycota</taxon>
        <taxon>Pezizomycotina</taxon>
        <taxon>Leotiomycetes</taxon>
        <taxon>Thelebolales</taxon>
        <taxon>Thelebolaceae</taxon>
        <taxon>Pseudogymnoascus</taxon>
    </lineage>
</organism>
<proteinExistence type="predicted"/>
<reference evidence="6" key="2">
    <citation type="journal article" date="2018" name="Nat. Commun.">
        <title>Extreme sensitivity to ultraviolet light in the fungal pathogen causing white-nose syndrome of bats.</title>
        <authorList>
            <person name="Palmer J.M."/>
            <person name="Drees K.P."/>
            <person name="Foster J.T."/>
            <person name="Lindner D.L."/>
        </authorList>
    </citation>
    <scope>NUCLEOTIDE SEQUENCE [LARGE SCALE GENOMIC DNA]</scope>
    <source>
        <strain evidence="6">UAMH 10579</strain>
    </source>
</reference>
<dbReference type="OrthoDB" id="10261640at2759"/>